<dbReference type="Proteomes" id="UP001528411">
    <property type="component" value="Unassembled WGS sequence"/>
</dbReference>
<organism evidence="9 10">
    <name type="scientific">Psychrosphaera algicola</name>
    <dbReference type="NCBI Taxonomy" id="3023714"/>
    <lineage>
        <taxon>Bacteria</taxon>
        <taxon>Pseudomonadati</taxon>
        <taxon>Pseudomonadota</taxon>
        <taxon>Gammaproteobacteria</taxon>
        <taxon>Alteromonadales</taxon>
        <taxon>Pseudoalteromonadaceae</taxon>
        <taxon>Psychrosphaera</taxon>
    </lineage>
</organism>
<dbReference type="PROSITE" id="PS51257">
    <property type="entry name" value="PROKAR_LIPOPROTEIN"/>
    <property type="match status" value="1"/>
</dbReference>
<dbReference type="Gene3D" id="1.10.287.460">
    <property type="entry name" value="Peptidyl-prolyl cis-trans isomerase, FKBP-type, N-terminal domain"/>
    <property type="match status" value="1"/>
</dbReference>
<keyword evidence="3 5" id="KW-0697">Rotamase</keyword>
<dbReference type="EC" id="5.2.1.8" evidence="6"/>
<dbReference type="PANTHER" id="PTHR43811">
    <property type="entry name" value="FKBP-TYPE PEPTIDYL-PROLYL CIS-TRANS ISOMERASE FKPA"/>
    <property type="match status" value="1"/>
</dbReference>
<dbReference type="NCBIfam" id="NF008150">
    <property type="entry name" value="PRK10902.1"/>
    <property type="match status" value="1"/>
</dbReference>
<evidence type="ECO:0000256" key="4">
    <source>
        <dbReference type="ARBA" id="ARBA00023235"/>
    </source>
</evidence>
<dbReference type="InterPro" id="IPR046357">
    <property type="entry name" value="PPIase_dom_sf"/>
</dbReference>
<proteinExistence type="inferred from homology"/>
<dbReference type="SUPFAM" id="SSF54534">
    <property type="entry name" value="FKBP-like"/>
    <property type="match status" value="1"/>
</dbReference>
<dbReference type="RefSeq" id="WP_272181362.1">
    <property type="nucleotide sequence ID" value="NZ_JAQOMS010000002.1"/>
</dbReference>
<comment type="similarity">
    <text evidence="2 6">Belongs to the FKBP-type PPIase family.</text>
</comment>
<accession>A0ABT5FGS1</accession>
<evidence type="ECO:0000259" key="8">
    <source>
        <dbReference type="PROSITE" id="PS50059"/>
    </source>
</evidence>
<feature type="signal peptide" evidence="7">
    <location>
        <begin position="1"/>
        <end position="22"/>
    </location>
</feature>
<evidence type="ECO:0000256" key="7">
    <source>
        <dbReference type="SAM" id="SignalP"/>
    </source>
</evidence>
<dbReference type="InterPro" id="IPR000774">
    <property type="entry name" value="PPIase_FKBP_N"/>
</dbReference>
<dbReference type="InterPro" id="IPR001179">
    <property type="entry name" value="PPIase_FKBP_dom"/>
</dbReference>
<evidence type="ECO:0000256" key="2">
    <source>
        <dbReference type="ARBA" id="ARBA00006577"/>
    </source>
</evidence>
<dbReference type="Gene3D" id="3.10.50.40">
    <property type="match status" value="1"/>
</dbReference>
<evidence type="ECO:0000256" key="3">
    <source>
        <dbReference type="ARBA" id="ARBA00023110"/>
    </source>
</evidence>
<protein>
    <recommendedName>
        <fullName evidence="6">Peptidyl-prolyl cis-trans isomerase</fullName>
        <ecNumber evidence="6">5.2.1.8</ecNumber>
    </recommendedName>
</protein>
<comment type="caution">
    <text evidence="9">The sequence shown here is derived from an EMBL/GenBank/DDBJ whole genome shotgun (WGS) entry which is preliminary data.</text>
</comment>
<keyword evidence="10" id="KW-1185">Reference proteome</keyword>
<dbReference type="Pfam" id="PF01346">
    <property type="entry name" value="FKBP_N"/>
    <property type="match status" value="1"/>
</dbReference>
<gene>
    <name evidence="9" type="primary">fkpA</name>
    <name evidence="9" type="ORF">PN838_16395</name>
</gene>
<feature type="domain" description="PPIase FKBP-type" evidence="8">
    <location>
        <begin position="148"/>
        <end position="233"/>
    </location>
</feature>
<comment type="catalytic activity">
    <reaction evidence="1 5 6">
        <text>[protein]-peptidylproline (omega=180) = [protein]-peptidylproline (omega=0)</text>
        <dbReference type="Rhea" id="RHEA:16237"/>
        <dbReference type="Rhea" id="RHEA-COMP:10747"/>
        <dbReference type="Rhea" id="RHEA-COMP:10748"/>
        <dbReference type="ChEBI" id="CHEBI:83833"/>
        <dbReference type="ChEBI" id="CHEBI:83834"/>
        <dbReference type="EC" id="5.2.1.8"/>
    </reaction>
</comment>
<evidence type="ECO:0000256" key="5">
    <source>
        <dbReference type="PROSITE-ProRule" id="PRU00277"/>
    </source>
</evidence>
<dbReference type="GO" id="GO:0003755">
    <property type="term" value="F:peptidyl-prolyl cis-trans isomerase activity"/>
    <property type="evidence" value="ECO:0007669"/>
    <property type="project" value="UniProtKB-EC"/>
</dbReference>
<keyword evidence="7" id="KW-0732">Signal</keyword>
<evidence type="ECO:0000256" key="1">
    <source>
        <dbReference type="ARBA" id="ARBA00000971"/>
    </source>
</evidence>
<feature type="chain" id="PRO_5045407361" description="Peptidyl-prolyl cis-trans isomerase" evidence="7">
    <location>
        <begin position="23"/>
        <end position="237"/>
    </location>
</feature>
<reference evidence="9 10" key="1">
    <citation type="submission" date="2023-01" db="EMBL/GenBank/DDBJ databases">
        <title>Psychrosphaera sp. nov., isolated from marine algae.</title>
        <authorList>
            <person name="Bayburt H."/>
            <person name="Choi B.J."/>
            <person name="Kim J.M."/>
            <person name="Choi D.G."/>
            <person name="Jeon C.O."/>
        </authorList>
    </citation>
    <scope>NUCLEOTIDE SEQUENCE [LARGE SCALE GENOMIC DNA]</scope>
    <source>
        <strain evidence="9 10">G1-22</strain>
    </source>
</reference>
<dbReference type="PROSITE" id="PS50059">
    <property type="entry name" value="FKBP_PPIASE"/>
    <property type="match status" value="1"/>
</dbReference>
<dbReference type="InterPro" id="IPR036944">
    <property type="entry name" value="PPIase_FKBP_N_sf"/>
</dbReference>
<sequence length="237" mass="25495">MKKALKLSLIAASIGLMSACGSAEQANTPAKLDSDADKQSYALGASMGTYLKKNLDSNAEIGISLKQELIIAGIQDALVAKSQLSDEEIQTVMQALQQQVSELKTKEAREAGLTFLAENAKREGVVVTDSGLQYEVLVAAEGAKPAATDTVEVHYHGTLLDGTVFDSSVDRGEKISFPLNRVIPSWTEGLQYMSIGSKYKFFIPSELAYGSRNAGQIPPNSTLIFEVELFDIKKKAS</sequence>
<dbReference type="PANTHER" id="PTHR43811:SF23">
    <property type="entry name" value="FKBP-TYPE 22 KDA PEPTIDYL-PROLYL CIS-TRANS ISOMERASE"/>
    <property type="match status" value="1"/>
</dbReference>
<evidence type="ECO:0000313" key="10">
    <source>
        <dbReference type="Proteomes" id="UP001528411"/>
    </source>
</evidence>
<keyword evidence="4 5" id="KW-0413">Isomerase</keyword>
<name>A0ABT5FGS1_9GAMM</name>
<evidence type="ECO:0000313" key="9">
    <source>
        <dbReference type="EMBL" id="MDC2890061.1"/>
    </source>
</evidence>
<dbReference type="Pfam" id="PF00254">
    <property type="entry name" value="FKBP_C"/>
    <property type="match status" value="1"/>
</dbReference>
<dbReference type="EMBL" id="JAQOMS010000002">
    <property type="protein sequence ID" value="MDC2890061.1"/>
    <property type="molecule type" value="Genomic_DNA"/>
</dbReference>
<evidence type="ECO:0000256" key="6">
    <source>
        <dbReference type="RuleBase" id="RU003915"/>
    </source>
</evidence>